<dbReference type="EMBL" id="CAMXCT020006722">
    <property type="protein sequence ID" value="CAL1172308.1"/>
    <property type="molecule type" value="Genomic_DNA"/>
</dbReference>
<evidence type="ECO:0000313" key="3">
    <source>
        <dbReference type="EMBL" id="CAL1172308.1"/>
    </source>
</evidence>
<organism evidence="2">
    <name type="scientific">Cladocopium goreaui</name>
    <dbReference type="NCBI Taxonomy" id="2562237"/>
    <lineage>
        <taxon>Eukaryota</taxon>
        <taxon>Sar</taxon>
        <taxon>Alveolata</taxon>
        <taxon>Dinophyceae</taxon>
        <taxon>Suessiales</taxon>
        <taxon>Symbiodiniaceae</taxon>
        <taxon>Cladocopium</taxon>
    </lineage>
</organism>
<name>A0A9P1GQ26_9DINO</name>
<comment type="caution">
    <text evidence="2">The sequence shown here is derived from an EMBL/GenBank/DDBJ whole genome shotgun (WGS) entry which is preliminary data.</text>
</comment>
<feature type="compositionally biased region" description="Basic and acidic residues" evidence="1">
    <location>
        <begin position="58"/>
        <end position="68"/>
    </location>
</feature>
<evidence type="ECO:0000313" key="4">
    <source>
        <dbReference type="Proteomes" id="UP001152797"/>
    </source>
</evidence>
<sequence>MDAIFGHNVAEEIRTRKLMVPELKQKETRFHPELPDVEEHRQFLTLVEDAEEEENCEEIDRLFKAVDKDQDDESDSDSSSAPKKKKRKESKEEKSHDAEPEEDKPAKSPEKKASKKDKNNKKEKKEKKNKREENAKPETEEEKQEREKKEAAAKLQKEAKKAVSDASSKIKWAIGLEPNIAHLYSPKSEKFAASVKADVDEKKHATEVLSEQIRDLDASRKELEIACEPLKKKGETDAGPFERDVTEKLASGDPRRGISRYFGLSEQASRFLTQSEADDIERAGKAYLLAYRQLNHMSIRSRKLAWVLVPKWHVMSHVLKHDVQARRCNPRFYHTFCDEDGMMVLKKWARRADPKHRENGIMRIARLRMKTLSWRLRHVNQKRKR</sequence>
<evidence type="ECO:0000256" key="1">
    <source>
        <dbReference type="SAM" id="MobiDB-lite"/>
    </source>
</evidence>
<keyword evidence="4" id="KW-1185">Reference proteome</keyword>
<feature type="compositionally biased region" description="Basic residues" evidence="1">
    <location>
        <begin position="113"/>
        <end position="128"/>
    </location>
</feature>
<protein>
    <submittedName>
        <fullName evidence="2">Uncharacterized protein</fullName>
    </submittedName>
</protein>
<feature type="region of interest" description="Disordered" evidence="1">
    <location>
        <begin position="49"/>
        <end position="167"/>
    </location>
</feature>
<proteinExistence type="predicted"/>
<dbReference type="EMBL" id="CAMXCT010006722">
    <property type="protein sequence ID" value="CAI4018933.1"/>
    <property type="molecule type" value="Genomic_DNA"/>
</dbReference>
<feature type="compositionally biased region" description="Basic and acidic residues" evidence="1">
    <location>
        <begin position="89"/>
        <end position="112"/>
    </location>
</feature>
<evidence type="ECO:0000313" key="2">
    <source>
        <dbReference type="EMBL" id="CAI4018933.1"/>
    </source>
</evidence>
<accession>A0A9P1GQ26</accession>
<dbReference type="AlphaFoldDB" id="A0A9P1GQ26"/>
<dbReference type="Proteomes" id="UP001152797">
    <property type="component" value="Unassembled WGS sequence"/>
</dbReference>
<reference evidence="3" key="2">
    <citation type="submission" date="2024-04" db="EMBL/GenBank/DDBJ databases">
        <authorList>
            <person name="Chen Y."/>
            <person name="Shah S."/>
            <person name="Dougan E. K."/>
            <person name="Thang M."/>
            <person name="Chan C."/>
        </authorList>
    </citation>
    <scope>NUCLEOTIDE SEQUENCE [LARGE SCALE GENOMIC DNA]</scope>
</reference>
<gene>
    <name evidence="2" type="ORF">C1SCF055_LOCUS43463</name>
</gene>
<feature type="compositionally biased region" description="Basic and acidic residues" evidence="1">
    <location>
        <begin position="129"/>
        <end position="163"/>
    </location>
</feature>
<dbReference type="EMBL" id="CAMXCT030006722">
    <property type="protein sequence ID" value="CAL4806245.1"/>
    <property type="molecule type" value="Genomic_DNA"/>
</dbReference>
<reference evidence="2" key="1">
    <citation type="submission" date="2022-10" db="EMBL/GenBank/DDBJ databases">
        <authorList>
            <person name="Chen Y."/>
            <person name="Dougan E. K."/>
            <person name="Chan C."/>
            <person name="Rhodes N."/>
            <person name="Thang M."/>
        </authorList>
    </citation>
    <scope>NUCLEOTIDE SEQUENCE</scope>
</reference>